<feature type="region of interest" description="Disordered" evidence="1">
    <location>
        <begin position="466"/>
        <end position="592"/>
    </location>
</feature>
<dbReference type="GO" id="GO:0006874">
    <property type="term" value="P:intracellular calcium ion homeostasis"/>
    <property type="evidence" value="ECO:0007669"/>
    <property type="project" value="TreeGrafter"/>
</dbReference>
<evidence type="ECO:0000256" key="1">
    <source>
        <dbReference type="SAM" id="MobiDB-lite"/>
    </source>
</evidence>
<gene>
    <name evidence="3" type="ORF">GOMPHAMPRED_006021</name>
</gene>
<organism evidence="3 4">
    <name type="scientific">Gomphillus americanus</name>
    <dbReference type="NCBI Taxonomy" id="1940652"/>
    <lineage>
        <taxon>Eukaryota</taxon>
        <taxon>Fungi</taxon>
        <taxon>Dikarya</taxon>
        <taxon>Ascomycota</taxon>
        <taxon>Pezizomycotina</taxon>
        <taxon>Lecanoromycetes</taxon>
        <taxon>OSLEUM clade</taxon>
        <taxon>Ostropomycetidae</taxon>
        <taxon>Ostropales</taxon>
        <taxon>Graphidaceae</taxon>
        <taxon>Gomphilloideae</taxon>
        <taxon>Gomphillus</taxon>
    </lineage>
</organism>
<dbReference type="PROSITE" id="PS51391">
    <property type="entry name" value="CID"/>
    <property type="match status" value="1"/>
</dbReference>
<dbReference type="InterPro" id="IPR006569">
    <property type="entry name" value="CID_dom"/>
</dbReference>
<evidence type="ECO:0000259" key="2">
    <source>
        <dbReference type="PROSITE" id="PS51391"/>
    </source>
</evidence>
<feature type="compositionally biased region" description="Pro residues" evidence="1">
    <location>
        <begin position="502"/>
        <end position="514"/>
    </location>
</feature>
<dbReference type="Gene3D" id="1.25.40.90">
    <property type="match status" value="1"/>
</dbReference>
<reference evidence="3" key="1">
    <citation type="submission" date="2021-03" db="EMBL/GenBank/DDBJ databases">
        <authorList>
            <person name="Tagirdzhanova G."/>
        </authorList>
    </citation>
    <scope>NUCLEOTIDE SEQUENCE</scope>
</reference>
<dbReference type="PANTHER" id="PTHR12323:SF0">
    <property type="entry name" value="CALCIUM HOMEOSTASIS ENDOPLASMIC RETICULUM PROTEIN"/>
    <property type="match status" value="1"/>
</dbReference>
<feature type="region of interest" description="Disordered" evidence="1">
    <location>
        <begin position="317"/>
        <end position="435"/>
    </location>
</feature>
<feature type="compositionally biased region" description="Polar residues" evidence="1">
    <location>
        <begin position="479"/>
        <end position="488"/>
    </location>
</feature>
<feature type="compositionally biased region" description="Low complexity" evidence="1">
    <location>
        <begin position="415"/>
        <end position="432"/>
    </location>
</feature>
<feature type="compositionally biased region" description="Basic residues" evidence="1">
    <location>
        <begin position="335"/>
        <end position="348"/>
    </location>
</feature>
<protein>
    <recommendedName>
        <fullName evidence="2">CID domain-containing protein</fullName>
    </recommendedName>
</protein>
<name>A0A8H3EM44_9LECA</name>
<comment type="caution">
    <text evidence="3">The sequence shown here is derived from an EMBL/GenBank/DDBJ whole genome shotgun (WGS) entry which is preliminary data.</text>
</comment>
<accession>A0A8H3EM44</accession>
<keyword evidence="4" id="KW-1185">Reference proteome</keyword>
<dbReference type="Pfam" id="PF04818">
    <property type="entry name" value="CID"/>
    <property type="match status" value="1"/>
</dbReference>
<feature type="compositionally biased region" description="Basic and acidic residues" evidence="1">
    <location>
        <begin position="349"/>
        <end position="366"/>
    </location>
</feature>
<feature type="compositionally biased region" description="Basic residues" evidence="1">
    <location>
        <begin position="318"/>
        <end position="327"/>
    </location>
</feature>
<dbReference type="EMBL" id="CAJPDQ010000004">
    <property type="protein sequence ID" value="CAF9907923.1"/>
    <property type="molecule type" value="Genomic_DNA"/>
</dbReference>
<feature type="domain" description="CID" evidence="2">
    <location>
        <begin position="25"/>
        <end position="182"/>
    </location>
</feature>
<feature type="compositionally biased region" description="Pro residues" evidence="1">
    <location>
        <begin position="546"/>
        <end position="559"/>
    </location>
</feature>
<feature type="compositionally biased region" description="Low complexity" evidence="1">
    <location>
        <begin position="525"/>
        <end position="538"/>
    </location>
</feature>
<dbReference type="GO" id="GO:0048471">
    <property type="term" value="C:perinuclear region of cytoplasm"/>
    <property type="evidence" value="ECO:0007669"/>
    <property type="project" value="TreeGrafter"/>
</dbReference>
<feature type="compositionally biased region" description="Basic residues" evidence="1">
    <location>
        <begin position="387"/>
        <end position="401"/>
    </location>
</feature>
<dbReference type="PANTHER" id="PTHR12323">
    <property type="entry name" value="SR-RELATED CTD ASSOCIATED FACTOR 6"/>
    <property type="match status" value="1"/>
</dbReference>
<sequence>MTAHNLAIAKASLAAGLMRAEPLPISKEELKRFHELLDAVLEKCSPDNIQRCKEWLLQKQVWSSSRARVLGKYLVALSSNLEAQDKRRASSIRRQHLSILYLLNDLLHQLKYHGVDQSRYQGFVEGIYRCSLDCLGNAAAYQEKLFPRHRRRIDRLLKEWSRHHYFEPKVQKELEQTANNAASTGTAGAVEPAELTKREEPFIMPAVHGDPSAPYHELPAANLMPHIVTNTSIPINPHHVRALQFTPGPAEPALVEVVKSFLKDIDLLYGTMIPEDEGISMELDDLGQKITRDKQNGLVLSMETYYGWSKEFCENMRRKQNNQRRSRSGSSGSSRGRRSMSPRKRMRYRSRDASGNRQRSRNESYSRSRSVSRSRSRSPPRQGMGSRRLRSLSRSHSRSPSRPRFSPKFQSGTLPKSLPSFSSETSSRTPSTMQIANQQDAKIQNLPSLPVQERVSNQQVYLPAGQTLQNFPPPPPMPLSNTYHGNTSIPPPRPLNWQGTWLPPPPPPPNPPSTSMPTGQIHGMYQPPHYPAQQYQYASTTNPWHGMPPIPPPPPPPPQSGETYNGHGYGKNYMGNGGSNGQNDSARGGNRW</sequence>
<dbReference type="InterPro" id="IPR008942">
    <property type="entry name" value="ENTH_VHS"/>
</dbReference>
<proteinExistence type="predicted"/>
<dbReference type="Proteomes" id="UP000664169">
    <property type="component" value="Unassembled WGS sequence"/>
</dbReference>
<dbReference type="OrthoDB" id="21470at2759"/>
<dbReference type="AlphaFoldDB" id="A0A8H3EM44"/>
<evidence type="ECO:0000313" key="3">
    <source>
        <dbReference type="EMBL" id="CAF9907923.1"/>
    </source>
</evidence>
<evidence type="ECO:0000313" key="4">
    <source>
        <dbReference type="Proteomes" id="UP000664169"/>
    </source>
</evidence>